<dbReference type="EMBL" id="DAKRPA010000035">
    <property type="protein sequence ID" value="DBA02171.1"/>
    <property type="molecule type" value="Genomic_DNA"/>
</dbReference>
<sequence length="569" mass="62217">MIHTRSALLRTAPRSSSRTALVARAATASITRSFSAPAASIVFQSPHPPLHVPNQTVWDAISERSGSIGHRDALVCGLSHENMTYQQLCDNVRRVADGLRADGLKKGDIVLVHSFNCVEYPIIYLAMNALGVVSSPASPMMLPHDLAAQAQAANAKAIITHRALEGVALEAAALAGLSSDRVYSAGKSPAETKTKSINELMESNVDTSKIQFDRVDPEAMTLLPFSSGTTGKPKGVSLSNRNLLANSLQVCHVEDLRPHSLGLLPFYHVYGMMVMHVTLLQGATNVVLPKFEPESFLNTLTKYKIKKAHVAPPIALFLAHHPLVDKYDLSATEHLVSGGAPMGKEVEALVQKRLNVSVKQAYGLTEASPALNYTEDNFTKEGTQGTVGRLVPGTELRVRCTQNDVDLPANETGELMYRGPQIMKGYFNNDDANKETLTEDGFLRTGDVGYIDDHGFVYVVDRVKELIKYKAYQVPPAELEDVLNHHPAISDACCVRGMDPKTGEEVPKAYVVRKDPALTEEEVMDFVASKVTPYKKVRQVEFIDEIPKSATGKILRRVLQDQEIASRSR</sequence>
<dbReference type="SUPFAM" id="SSF56801">
    <property type="entry name" value="Acetyl-CoA synthetase-like"/>
    <property type="match status" value="1"/>
</dbReference>
<evidence type="ECO:0000256" key="1">
    <source>
        <dbReference type="ARBA" id="ARBA00006432"/>
    </source>
</evidence>
<name>A0AAV2Z483_9STRA</name>
<protein>
    <recommendedName>
        <fullName evidence="7">4-coumarate--CoA ligase</fullName>
    </recommendedName>
</protein>
<reference evidence="5" key="1">
    <citation type="submission" date="2022-11" db="EMBL/GenBank/DDBJ databases">
        <authorList>
            <person name="Morgan W.R."/>
            <person name="Tartar A."/>
        </authorList>
    </citation>
    <scope>NUCLEOTIDE SEQUENCE</scope>
    <source>
        <strain evidence="5">ARSEF 373</strain>
    </source>
</reference>
<evidence type="ECO:0000313" key="5">
    <source>
        <dbReference type="EMBL" id="DBA02171.1"/>
    </source>
</evidence>
<accession>A0AAV2Z483</accession>
<comment type="similarity">
    <text evidence="1">Belongs to the ATP-dependent AMP-binding enzyme family.</text>
</comment>
<reference evidence="5" key="2">
    <citation type="journal article" date="2023" name="Microbiol Resour">
        <title>Decontamination and Annotation of the Draft Genome Sequence of the Oomycete Lagenidium giganteum ARSEF 373.</title>
        <authorList>
            <person name="Morgan W.R."/>
            <person name="Tartar A."/>
        </authorList>
    </citation>
    <scope>NUCLEOTIDE SEQUENCE</scope>
    <source>
        <strain evidence="5">ARSEF 373</strain>
    </source>
</reference>
<dbReference type="PROSITE" id="PS00455">
    <property type="entry name" value="AMP_BINDING"/>
    <property type="match status" value="1"/>
</dbReference>
<dbReference type="PANTHER" id="PTHR24096:SF149">
    <property type="entry name" value="AMP-BINDING DOMAIN-CONTAINING PROTEIN-RELATED"/>
    <property type="match status" value="1"/>
</dbReference>
<keyword evidence="6" id="KW-1185">Reference proteome</keyword>
<proteinExistence type="inferred from homology"/>
<keyword evidence="2" id="KW-0436">Ligase</keyword>
<feature type="domain" description="AMP-dependent synthetase/ligase" evidence="3">
    <location>
        <begin position="71"/>
        <end position="427"/>
    </location>
</feature>
<dbReference type="FunFam" id="3.30.300.30:FF:000007">
    <property type="entry name" value="4-coumarate--CoA ligase 2"/>
    <property type="match status" value="1"/>
</dbReference>
<evidence type="ECO:0000259" key="3">
    <source>
        <dbReference type="Pfam" id="PF00501"/>
    </source>
</evidence>
<dbReference type="Pfam" id="PF00501">
    <property type="entry name" value="AMP-binding"/>
    <property type="match status" value="1"/>
</dbReference>
<dbReference type="InterPro" id="IPR020845">
    <property type="entry name" value="AMP-binding_CS"/>
</dbReference>
<dbReference type="InterPro" id="IPR000873">
    <property type="entry name" value="AMP-dep_synth/lig_dom"/>
</dbReference>
<dbReference type="InterPro" id="IPR045851">
    <property type="entry name" value="AMP-bd_C_sf"/>
</dbReference>
<dbReference type="AlphaFoldDB" id="A0AAV2Z483"/>
<dbReference type="Gene3D" id="3.40.50.12780">
    <property type="entry name" value="N-terminal domain of ligase-like"/>
    <property type="match status" value="1"/>
</dbReference>
<dbReference type="Pfam" id="PF13193">
    <property type="entry name" value="AMP-binding_C"/>
    <property type="match status" value="1"/>
</dbReference>
<dbReference type="InterPro" id="IPR025110">
    <property type="entry name" value="AMP-bd_C"/>
</dbReference>
<evidence type="ECO:0000259" key="4">
    <source>
        <dbReference type="Pfam" id="PF13193"/>
    </source>
</evidence>
<evidence type="ECO:0000313" key="6">
    <source>
        <dbReference type="Proteomes" id="UP001146120"/>
    </source>
</evidence>
<organism evidence="5 6">
    <name type="scientific">Lagenidium giganteum</name>
    <dbReference type="NCBI Taxonomy" id="4803"/>
    <lineage>
        <taxon>Eukaryota</taxon>
        <taxon>Sar</taxon>
        <taxon>Stramenopiles</taxon>
        <taxon>Oomycota</taxon>
        <taxon>Peronosporomycetes</taxon>
        <taxon>Pythiales</taxon>
        <taxon>Pythiaceae</taxon>
    </lineage>
</organism>
<dbReference type="Proteomes" id="UP001146120">
    <property type="component" value="Unassembled WGS sequence"/>
</dbReference>
<gene>
    <name evidence="5" type="ORF">N0F65_004806</name>
</gene>
<feature type="domain" description="AMP-binding enzyme C-terminal" evidence="4">
    <location>
        <begin position="478"/>
        <end position="553"/>
    </location>
</feature>
<dbReference type="InterPro" id="IPR042099">
    <property type="entry name" value="ANL_N_sf"/>
</dbReference>
<evidence type="ECO:0000256" key="2">
    <source>
        <dbReference type="ARBA" id="ARBA00022598"/>
    </source>
</evidence>
<comment type="caution">
    <text evidence="5">The sequence shown here is derived from an EMBL/GenBank/DDBJ whole genome shotgun (WGS) entry which is preliminary data.</text>
</comment>
<dbReference type="GO" id="GO:0016405">
    <property type="term" value="F:CoA-ligase activity"/>
    <property type="evidence" value="ECO:0007669"/>
    <property type="project" value="TreeGrafter"/>
</dbReference>
<dbReference type="PANTHER" id="PTHR24096">
    <property type="entry name" value="LONG-CHAIN-FATTY-ACID--COA LIGASE"/>
    <property type="match status" value="1"/>
</dbReference>
<dbReference type="Gene3D" id="3.30.300.30">
    <property type="match status" value="1"/>
</dbReference>
<evidence type="ECO:0008006" key="7">
    <source>
        <dbReference type="Google" id="ProtNLM"/>
    </source>
</evidence>